<organism evidence="5 6">
    <name type="scientific">Lentzea albida</name>
    <dbReference type="NCBI Taxonomy" id="65499"/>
    <lineage>
        <taxon>Bacteria</taxon>
        <taxon>Bacillati</taxon>
        <taxon>Actinomycetota</taxon>
        <taxon>Actinomycetes</taxon>
        <taxon>Pseudonocardiales</taxon>
        <taxon>Pseudonocardiaceae</taxon>
        <taxon>Lentzea</taxon>
    </lineage>
</organism>
<feature type="domain" description="Nitroreductase" evidence="4">
    <location>
        <begin position="35"/>
        <end position="196"/>
    </location>
</feature>
<dbReference type="InterPro" id="IPR029479">
    <property type="entry name" value="Nitroreductase"/>
</dbReference>
<reference evidence="6" key="1">
    <citation type="submission" date="2016-10" db="EMBL/GenBank/DDBJ databases">
        <authorList>
            <person name="Varghese N."/>
            <person name="Submissions S."/>
        </authorList>
    </citation>
    <scope>NUCLEOTIDE SEQUENCE [LARGE SCALE GENOMIC DNA]</scope>
    <source>
        <strain evidence="6">DSM 44437</strain>
    </source>
</reference>
<dbReference type="OrthoDB" id="9798230at2"/>
<keyword evidence="1" id="KW-0285">Flavoprotein</keyword>
<evidence type="ECO:0000256" key="1">
    <source>
        <dbReference type="ARBA" id="ARBA00022630"/>
    </source>
</evidence>
<dbReference type="InterPro" id="IPR000415">
    <property type="entry name" value="Nitroreductase-like"/>
</dbReference>
<keyword evidence="3" id="KW-0560">Oxidoreductase</keyword>
<dbReference type="Pfam" id="PF00881">
    <property type="entry name" value="Nitroreductase"/>
    <property type="match status" value="1"/>
</dbReference>
<dbReference type="InterPro" id="IPR050627">
    <property type="entry name" value="Nitroreductase/BluB"/>
</dbReference>
<evidence type="ECO:0000256" key="3">
    <source>
        <dbReference type="ARBA" id="ARBA00023002"/>
    </source>
</evidence>
<name>A0A1H9KCM9_9PSEU</name>
<dbReference type="EMBL" id="FOFV01000005">
    <property type="protein sequence ID" value="SEQ96798.1"/>
    <property type="molecule type" value="Genomic_DNA"/>
</dbReference>
<dbReference type="GO" id="GO:0016491">
    <property type="term" value="F:oxidoreductase activity"/>
    <property type="evidence" value="ECO:0007669"/>
    <property type="project" value="UniProtKB-KW"/>
</dbReference>
<dbReference type="AlphaFoldDB" id="A0A1H9KCM9"/>
<dbReference type="RefSeq" id="WP_089916933.1">
    <property type="nucleotide sequence ID" value="NZ_FOFV01000005.1"/>
</dbReference>
<accession>A0A1H9KCM9</accession>
<keyword evidence="6" id="KW-1185">Reference proteome</keyword>
<keyword evidence="2" id="KW-0288">FMN</keyword>
<dbReference type="PANTHER" id="PTHR23026:SF90">
    <property type="entry name" value="IODOTYROSINE DEIODINASE 1"/>
    <property type="match status" value="1"/>
</dbReference>
<proteinExistence type="predicted"/>
<dbReference type="PANTHER" id="PTHR23026">
    <property type="entry name" value="NADPH NITROREDUCTASE"/>
    <property type="match status" value="1"/>
</dbReference>
<evidence type="ECO:0000313" key="5">
    <source>
        <dbReference type="EMBL" id="SEQ96798.1"/>
    </source>
</evidence>
<dbReference type="Gene3D" id="3.40.109.10">
    <property type="entry name" value="NADH Oxidase"/>
    <property type="match status" value="1"/>
</dbReference>
<evidence type="ECO:0000259" key="4">
    <source>
        <dbReference type="Pfam" id="PF00881"/>
    </source>
</evidence>
<protein>
    <submittedName>
        <fullName evidence="5">Nitroreductase</fullName>
    </submittedName>
</protein>
<sequence>MTRQHTHPFLPYAPPRLPIEEGLDRGRALHRLLDARRSVRWFSPDPVPAEAVELAVRTANTAPSGAHQQPWRFVATRDPDLKRRIRHAAEEEERRFYHERELPDWHAALARLETDATKEFLEAAPWLVVAFAQKQQNGKKTYYTNESVGIACGLFIAALHTMGLATLTHTPNPMTFLADLLGRPGERPYVLFPIGYPAPDCEVPDLRRKPLDEALTFAGGLA</sequence>
<dbReference type="Proteomes" id="UP000199503">
    <property type="component" value="Unassembled WGS sequence"/>
</dbReference>
<dbReference type="SUPFAM" id="SSF55469">
    <property type="entry name" value="FMN-dependent nitroreductase-like"/>
    <property type="match status" value="1"/>
</dbReference>
<dbReference type="CDD" id="cd02144">
    <property type="entry name" value="iodotyrosine_dehalogenase"/>
    <property type="match status" value="1"/>
</dbReference>
<evidence type="ECO:0000313" key="6">
    <source>
        <dbReference type="Proteomes" id="UP000199503"/>
    </source>
</evidence>
<evidence type="ECO:0000256" key="2">
    <source>
        <dbReference type="ARBA" id="ARBA00022643"/>
    </source>
</evidence>
<gene>
    <name evidence="5" type="ORF">SAMN04488000_105272</name>
</gene>
<dbReference type="STRING" id="65499.SAMN04488000_105272"/>